<name>A0A8J6FKE7_ELECQ</name>
<evidence type="ECO:0000259" key="8">
    <source>
        <dbReference type="Pfam" id="PF00155"/>
    </source>
</evidence>
<dbReference type="GO" id="GO:0005829">
    <property type="term" value="C:cytosol"/>
    <property type="evidence" value="ECO:0007669"/>
    <property type="project" value="TreeGrafter"/>
</dbReference>
<dbReference type="InterPro" id="IPR004839">
    <property type="entry name" value="Aminotransferase_I/II_large"/>
</dbReference>
<gene>
    <name evidence="9" type="ORF">GDO78_004863</name>
</gene>
<keyword evidence="7" id="KW-0663">Pyridoxal phosphate</keyword>
<comment type="caution">
    <text evidence="9">The sequence shown here is derived from an EMBL/GenBank/DDBJ whole genome shotgun (WGS) entry which is preliminary data.</text>
</comment>
<dbReference type="GO" id="GO:0006532">
    <property type="term" value="P:aspartate biosynthetic process"/>
    <property type="evidence" value="ECO:0007669"/>
    <property type="project" value="TreeGrafter"/>
</dbReference>
<dbReference type="GO" id="GO:0030170">
    <property type="term" value="F:pyridoxal phosphate binding"/>
    <property type="evidence" value="ECO:0007669"/>
    <property type="project" value="InterPro"/>
</dbReference>
<accession>A0A8J6FKE7</accession>
<comment type="cofactor">
    <cofactor evidence="1">
        <name>pyridoxal 5'-phosphate</name>
        <dbReference type="ChEBI" id="CHEBI:597326"/>
    </cofactor>
</comment>
<evidence type="ECO:0000313" key="10">
    <source>
        <dbReference type="Proteomes" id="UP000770717"/>
    </source>
</evidence>
<sequence>MTTLSVFLDVPKSIKGKVEQQEEAYLKDGNRRKIFLGQRVLLSEDGQPWVPLPVKRVYLQIVNDPTRNYEHLPVTGAPEYIRGVTEFALGKNSKAILQNRASGVQTPGTTGAFRLGAKFLHRWYNINKKTSVCIAQLAYDRYRCLFEAAGLTNICPYRFWDNKNMGLALPEMLEDLEKSPDFSIVVLPTSCNPTGIQLSSSDWKQIADVMKRKSMFPFFHLKDQGLASGDVDTDAWPVRYFVSEDFELFCAQSFSASFGLYGERIGNLLIVLRSNDILISVRSQLESLAHEVWSTPPCVGSRVVATVLNNPSFYMEWKASLKMVVRRLMIIREKTREKLRLLESLKSWEHITKQAGPFAFLGLTSSQVDILAKKRHIYLPECGQMNISGLNANNLDYVAQSVHDVTMNDDLSCSSFAENYLEYTLSNMYSKMVSLESTGHPSASIQNVTNHLNAGEQKPNRSSDPKGQ</sequence>
<dbReference type="InterPro" id="IPR000796">
    <property type="entry name" value="Asp_trans"/>
</dbReference>
<dbReference type="SUPFAM" id="SSF53383">
    <property type="entry name" value="PLP-dependent transferases"/>
    <property type="match status" value="1"/>
</dbReference>
<evidence type="ECO:0000313" key="9">
    <source>
        <dbReference type="EMBL" id="KAG9488545.1"/>
    </source>
</evidence>
<evidence type="ECO:0000256" key="2">
    <source>
        <dbReference type="ARBA" id="ARBA00007441"/>
    </source>
</evidence>
<keyword evidence="10" id="KW-1185">Reference proteome</keyword>
<dbReference type="EMBL" id="WNTK01000002">
    <property type="protein sequence ID" value="KAG9488545.1"/>
    <property type="molecule type" value="Genomic_DNA"/>
</dbReference>
<comment type="similarity">
    <text evidence="2">Belongs to the class-I pyridoxal-phosphate-dependent aminotransferase family.</text>
</comment>
<reference evidence="9" key="1">
    <citation type="thesis" date="2020" institute="ProQuest LLC" country="789 East Eisenhower Parkway, Ann Arbor, MI, USA">
        <title>Comparative Genomics and Chromosome Evolution.</title>
        <authorList>
            <person name="Mudd A.B."/>
        </authorList>
    </citation>
    <scope>NUCLEOTIDE SEQUENCE</scope>
    <source>
        <strain evidence="9">HN-11 Male</strain>
        <tissue evidence="9">Kidney and liver</tissue>
    </source>
</reference>
<dbReference type="AlphaFoldDB" id="A0A8J6FKE7"/>
<dbReference type="CDD" id="cd00609">
    <property type="entry name" value="AAT_like"/>
    <property type="match status" value="1"/>
</dbReference>
<dbReference type="InterPro" id="IPR015424">
    <property type="entry name" value="PyrdxlP-dep_Trfase"/>
</dbReference>
<evidence type="ECO:0000256" key="4">
    <source>
        <dbReference type="ARBA" id="ARBA00012753"/>
    </source>
</evidence>
<dbReference type="Gene3D" id="3.90.1150.10">
    <property type="entry name" value="Aspartate Aminotransferase, domain 1"/>
    <property type="match status" value="1"/>
</dbReference>
<dbReference type="InterPro" id="IPR015422">
    <property type="entry name" value="PyrdxlP-dep_Trfase_small"/>
</dbReference>
<evidence type="ECO:0000256" key="3">
    <source>
        <dbReference type="ARBA" id="ARBA00011738"/>
    </source>
</evidence>
<proteinExistence type="inferred from homology"/>
<evidence type="ECO:0000256" key="1">
    <source>
        <dbReference type="ARBA" id="ARBA00001933"/>
    </source>
</evidence>
<evidence type="ECO:0000256" key="5">
    <source>
        <dbReference type="ARBA" id="ARBA00022576"/>
    </source>
</evidence>
<dbReference type="PRINTS" id="PR00799">
    <property type="entry name" value="TRANSAMINASE"/>
</dbReference>
<evidence type="ECO:0000256" key="7">
    <source>
        <dbReference type="ARBA" id="ARBA00022898"/>
    </source>
</evidence>
<dbReference type="Gene3D" id="3.40.640.10">
    <property type="entry name" value="Type I PLP-dependent aspartate aminotransferase-like (Major domain)"/>
    <property type="match status" value="1"/>
</dbReference>
<organism evidence="9 10">
    <name type="scientific">Eleutherodactylus coqui</name>
    <name type="common">Puerto Rican coqui</name>
    <dbReference type="NCBI Taxonomy" id="57060"/>
    <lineage>
        <taxon>Eukaryota</taxon>
        <taxon>Metazoa</taxon>
        <taxon>Chordata</taxon>
        <taxon>Craniata</taxon>
        <taxon>Vertebrata</taxon>
        <taxon>Euteleostomi</taxon>
        <taxon>Amphibia</taxon>
        <taxon>Batrachia</taxon>
        <taxon>Anura</taxon>
        <taxon>Neobatrachia</taxon>
        <taxon>Hyloidea</taxon>
        <taxon>Eleutherodactylidae</taxon>
        <taxon>Eleutherodactylinae</taxon>
        <taxon>Eleutherodactylus</taxon>
        <taxon>Eleutherodactylus</taxon>
    </lineage>
</organism>
<dbReference type="OrthoDB" id="6752799at2759"/>
<feature type="domain" description="Aminotransferase class I/classII large" evidence="8">
    <location>
        <begin position="64"/>
        <end position="401"/>
    </location>
</feature>
<dbReference type="PANTHER" id="PTHR11879:SF6">
    <property type="entry name" value="ASPARTATE AMINOTRANSFERASE, CYTOPLASMIC 2-RELATED"/>
    <property type="match status" value="1"/>
</dbReference>
<protein>
    <recommendedName>
        <fullName evidence="4">aspartate transaminase</fullName>
        <ecNumber evidence="4">2.6.1.1</ecNumber>
    </recommendedName>
</protein>
<keyword evidence="6" id="KW-0808">Transferase</keyword>
<comment type="subunit">
    <text evidence="3">Homodimer.</text>
</comment>
<dbReference type="Proteomes" id="UP000770717">
    <property type="component" value="Unassembled WGS sequence"/>
</dbReference>
<dbReference type="InterPro" id="IPR015421">
    <property type="entry name" value="PyrdxlP-dep_Trfase_major"/>
</dbReference>
<keyword evidence="5" id="KW-0032">Aminotransferase</keyword>
<dbReference type="PANTHER" id="PTHR11879">
    <property type="entry name" value="ASPARTATE AMINOTRANSFERASE"/>
    <property type="match status" value="1"/>
</dbReference>
<dbReference type="GO" id="GO:0004069">
    <property type="term" value="F:L-aspartate:2-oxoglutarate aminotransferase activity"/>
    <property type="evidence" value="ECO:0007669"/>
    <property type="project" value="UniProtKB-EC"/>
</dbReference>
<evidence type="ECO:0000256" key="6">
    <source>
        <dbReference type="ARBA" id="ARBA00022679"/>
    </source>
</evidence>
<dbReference type="Pfam" id="PF00155">
    <property type="entry name" value="Aminotran_1_2"/>
    <property type="match status" value="1"/>
</dbReference>
<dbReference type="EC" id="2.6.1.1" evidence="4"/>